<organism evidence="2 3">
    <name type="scientific">Dryococelus australis</name>
    <dbReference type="NCBI Taxonomy" id="614101"/>
    <lineage>
        <taxon>Eukaryota</taxon>
        <taxon>Metazoa</taxon>
        <taxon>Ecdysozoa</taxon>
        <taxon>Arthropoda</taxon>
        <taxon>Hexapoda</taxon>
        <taxon>Insecta</taxon>
        <taxon>Pterygota</taxon>
        <taxon>Neoptera</taxon>
        <taxon>Polyneoptera</taxon>
        <taxon>Phasmatodea</taxon>
        <taxon>Verophasmatodea</taxon>
        <taxon>Anareolatae</taxon>
        <taxon>Phasmatidae</taxon>
        <taxon>Eurycanthinae</taxon>
        <taxon>Dryococelus</taxon>
    </lineage>
</organism>
<protein>
    <submittedName>
        <fullName evidence="2">Uncharacterized protein</fullName>
    </submittedName>
</protein>
<proteinExistence type="predicted"/>
<keyword evidence="3" id="KW-1185">Reference proteome</keyword>
<evidence type="ECO:0000313" key="3">
    <source>
        <dbReference type="Proteomes" id="UP001159363"/>
    </source>
</evidence>
<evidence type="ECO:0000313" key="2">
    <source>
        <dbReference type="EMBL" id="KAJ8887245.1"/>
    </source>
</evidence>
<gene>
    <name evidence="2" type="ORF">PR048_013460</name>
</gene>
<dbReference type="EMBL" id="JARBHB010000004">
    <property type="protein sequence ID" value="KAJ8887245.1"/>
    <property type="molecule type" value="Genomic_DNA"/>
</dbReference>
<dbReference type="Proteomes" id="UP001159363">
    <property type="component" value="Chromosome X"/>
</dbReference>
<name>A0ABQ9HT19_9NEOP</name>
<accession>A0ABQ9HT19</accession>
<feature type="compositionally biased region" description="Acidic residues" evidence="1">
    <location>
        <begin position="192"/>
        <end position="206"/>
    </location>
</feature>
<feature type="region of interest" description="Disordered" evidence="1">
    <location>
        <begin position="187"/>
        <end position="211"/>
    </location>
</feature>
<evidence type="ECO:0000256" key="1">
    <source>
        <dbReference type="SAM" id="MobiDB-lite"/>
    </source>
</evidence>
<reference evidence="2 3" key="1">
    <citation type="submission" date="2023-02" db="EMBL/GenBank/DDBJ databases">
        <title>LHISI_Scaffold_Assembly.</title>
        <authorList>
            <person name="Stuart O.P."/>
            <person name="Cleave R."/>
            <person name="Magrath M.J.L."/>
            <person name="Mikheyev A.S."/>
        </authorList>
    </citation>
    <scope>NUCLEOTIDE SEQUENCE [LARGE SCALE GENOMIC DNA]</scope>
    <source>
        <strain evidence="2">Daus_M_001</strain>
        <tissue evidence="2">Leg muscle</tissue>
    </source>
</reference>
<sequence length="262" mass="29568">MQGQQEMKTINSAVWERSECGEAKDVDAQTVGESKQILASLIQVYQPAMCSMVMKLDFFFRAIPTRTLIERKEKCVGGKKAKDRISVFIYGNIVGDFEKPSVVGKAANPRSFKDLDRDSFQYNGRNALQKQASKRLKRLTTMRTQPLNELADMLRRGRQDIDAEAVVSFDDDLSTEKGVDRAVQLIHNNPGDEADQDDDGENNDKEDESKQTVDYLKIKSYAEALCDARDLENATGLIEKAIIQKTVKQLTLMDMWQNTVST</sequence>
<comment type="caution">
    <text evidence="2">The sequence shown here is derived from an EMBL/GenBank/DDBJ whole genome shotgun (WGS) entry which is preliminary data.</text>
</comment>